<feature type="compositionally biased region" description="Low complexity" evidence="1">
    <location>
        <begin position="356"/>
        <end position="367"/>
    </location>
</feature>
<protein>
    <submittedName>
        <fullName evidence="2">Uncharacterized protein</fullName>
    </submittedName>
</protein>
<dbReference type="AlphaFoldDB" id="F4RLG6"/>
<reference evidence="3" key="1">
    <citation type="journal article" date="2011" name="Proc. Natl. Acad. Sci. U.S.A.">
        <title>Obligate biotrophy features unraveled by the genomic analysis of rust fungi.</title>
        <authorList>
            <person name="Duplessis S."/>
            <person name="Cuomo C.A."/>
            <person name="Lin Y.-C."/>
            <person name="Aerts A."/>
            <person name="Tisserant E."/>
            <person name="Veneault-Fourrey C."/>
            <person name="Joly D.L."/>
            <person name="Hacquard S."/>
            <person name="Amselem J."/>
            <person name="Cantarel B.L."/>
            <person name="Chiu R."/>
            <person name="Coutinho P.M."/>
            <person name="Feau N."/>
            <person name="Field M."/>
            <person name="Frey P."/>
            <person name="Gelhaye E."/>
            <person name="Goldberg J."/>
            <person name="Grabherr M.G."/>
            <person name="Kodira C.D."/>
            <person name="Kohler A."/>
            <person name="Kuees U."/>
            <person name="Lindquist E.A."/>
            <person name="Lucas S.M."/>
            <person name="Mago R."/>
            <person name="Mauceli E."/>
            <person name="Morin E."/>
            <person name="Murat C."/>
            <person name="Pangilinan J.L."/>
            <person name="Park R."/>
            <person name="Pearson M."/>
            <person name="Quesneville H."/>
            <person name="Rouhier N."/>
            <person name="Sakthikumar S."/>
            <person name="Salamov A.A."/>
            <person name="Schmutz J."/>
            <person name="Selles B."/>
            <person name="Shapiro H."/>
            <person name="Tanguay P."/>
            <person name="Tuskan G.A."/>
            <person name="Henrissat B."/>
            <person name="Van de Peer Y."/>
            <person name="Rouze P."/>
            <person name="Ellis J.G."/>
            <person name="Dodds P.N."/>
            <person name="Schein J.E."/>
            <person name="Zhong S."/>
            <person name="Hamelin R.C."/>
            <person name="Grigoriev I.V."/>
            <person name="Szabo L.J."/>
            <person name="Martin F."/>
        </authorList>
    </citation>
    <scope>NUCLEOTIDE SEQUENCE [LARGE SCALE GENOMIC DNA]</scope>
    <source>
        <strain evidence="3">98AG31 / pathotype 3-4-7</strain>
    </source>
</reference>
<feature type="compositionally biased region" description="Acidic residues" evidence="1">
    <location>
        <begin position="430"/>
        <end position="440"/>
    </location>
</feature>
<dbReference type="HOGENOM" id="CLU_059215_1_0_1"/>
<dbReference type="RefSeq" id="XP_007409958.1">
    <property type="nucleotide sequence ID" value="XM_007409896.1"/>
</dbReference>
<gene>
    <name evidence="2" type="ORF">MELLADRAFT_86152</name>
</gene>
<dbReference type="KEGG" id="mlr:MELLADRAFT_86152"/>
<feature type="region of interest" description="Disordered" evidence="1">
    <location>
        <begin position="1"/>
        <end position="25"/>
    </location>
</feature>
<dbReference type="OrthoDB" id="2506484at2759"/>
<dbReference type="GeneID" id="18934101"/>
<dbReference type="Proteomes" id="UP000001072">
    <property type="component" value="Unassembled WGS sequence"/>
</dbReference>
<dbReference type="VEuPathDB" id="FungiDB:MELLADRAFT_86152"/>
<evidence type="ECO:0000313" key="3">
    <source>
        <dbReference type="Proteomes" id="UP000001072"/>
    </source>
</evidence>
<feature type="region of interest" description="Disordered" evidence="1">
    <location>
        <begin position="273"/>
        <end position="292"/>
    </location>
</feature>
<name>F4RLG6_MELLP</name>
<feature type="compositionally biased region" description="Low complexity" evidence="1">
    <location>
        <begin position="406"/>
        <end position="416"/>
    </location>
</feature>
<dbReference type="InParanoid" id="F4RLG6"/>
<organism evidence="3">
    <name type="scientific">Melampsora larici-populina (strain 98AG31 / pathotype 3-4-7)</name>
    <name type="common">Poplar leaf rust fungus</name>
    <dbReference type="NCBI Taxonomy" id="747676"/>
    <lineage>
        <taxon>Eukaryota</taxon>
        <taxon>Fungi</taxon>
        <taxon>Dikarya</taxon>
        <taxon>Basidiomycota</taxon>
        <taxon>Pucciniomycotina</taxon>
        <taxon>Pucciniomycetes</taxon>
        <taxon>Pucciniales</taxon>
        <taxon>Melampsoraceae</taxon>
        <taxon>Melampsora</taxon>
    </lineage>
</organism>
<evidence type="ECO:0000256" key="1">
    <source>
        <dbReference type="SAM" id="MobiDB-lite"/>
    </source>
</evidence>
<proteinExistence type="predicted"/>
<feature type="region of interest" description="Disordered" evidence="1">
    <location>
        <begin position="304"/>
        <end position="376"/>
    </location>
</feature>
<accession>F4RLG6</accession>
<dbReference type="EMBL" id="GL883106">
    <property type="protein sequence ID" value="EGG06998.1"/>
    <property type="molecule type" value="Genomic_DNA"/>
</dbReference>
<keyword evidence="3" id="KW-1185">Reference proteome</keyword>
<evidence type="ECO:0000313" key="2">
    <source>
        <dbReference type="EMBL" id="EGG06998.1"/>
    </source>
</evidence>
<sequence>MDQASRLLHAPNASFSSTPPASPADTSFQNFGRRLEFYVALSDQLQSPHLSIHLSPLRFNPMSGSNIPLKQSHVVTVSGVVENSAVHPPSDNCNYLYRSCTVAITCNGWNGDNKKEYDGNFTAYCSSLQVPHEGECYCTKARFLPSKDSADFNMYYEAEHKIFVGTSETFTGVLHNNTALSGLGVVSSRWTMPDEDETKSTLCFVMKHIDYQPQSRKNQYFKIEYRIRPTRNMEKSQNLVQVGRETLISGFIVDWDGDNNRWIVEVTGVSPCTGNEGITAKQTDPAGHVTPAGRVRPAKHIATPSTQANSVAGPSSTPSSTPSVSAAKRKAPLPEEPLHWPPVTGRRTPPAKHVAKPAAAATKPPRTISKGKGKAAPLIDEVEDAVDEELLSEAEWPATPVPPVVKKPTAKRAAPSKAKKAKSAPKPVVLEEEVVEEADELSQASEGEMEE</sequence>
<feature type="compositionally biased region" description="Low complexity" evidence="1">
    <location>
        <begin position="310"/>
        <end position="326"/>
    </location>
</feature>
<feature type="region of interest" description="Disordered" evidence="1">
    <location>
        <begin position="393"/>
        <end position="451"/>
    </location>
</feature>
<feature type="compositionally biased region" description="Low complexity" evidence="1">
    <location>
        <begin position="10"/>
        <end position="19"/>
    </location>
</feature>